<proteinExistence type="predicted"/>
<dbReference type="Proteomes" id="UP000002028">
    <property type="component" value="Plasmid pSLIN01"/>
</dbReference>
<protein>
    <submittedName>
        <fullName evidence="2">Uncharacterized protein</fullName>
    </submittedName>
</protein>
<organism evidence="2 3">
    <name type="scientific">Spirosoma linguale (strain ATCC 33905 / DSM 74 / LMG 10896 / Claus 1)</name>
    <dbReference type="NCBI Taxonomy" id="504472"/>
    <lineage>
        <taxon>Bacteria</taxon>
        <taxon>Pseudomonadati</taxon>
        <taxon>Bacteroidota</taxon>
        <taxon>Cytophagia</taxon>
        <taxon>Cytophagales</taxon>
        <taxon>Cytophagaceae</taxon>
        <taxon>Spirosoma</taxon>
    </lineage>
</organism>
<keyword evidence="3" id="KW-1185">Reference proteome</keyword>
<evidence type="ECO:0000313" key="3">
    <source>
        <dbReference type="Proteomes" id="UP000002028"/>
    </source>
</evidence>
<dbReference type="KEGG" id="sli:Slin_6673"/>
<evidence type="ECO:0000313" key="2">
    <source>
        <dbReference type="EMBL" id="ADB42630.1"/>
    </source>
</evidence>
<evidence type="ECO:0000256" key="1">
    <source>
        <dbReference type="SAM" id="Phobius"/>
    </source>
</evidence>
<sequence length="202" mass="22790">MIPQPPNPSQLPTEAGLSLSDWADIANVVVAALAFGFSIYSFWVQRERDRQSRLEAANILATNQKEAEQLRAQTIRLQWYKDLVITPNIRHLTEFYDTLQELGEKITTPDLSDEQKKKLIEEVKEAQRLVRKTLVDSILPINDELHSRVITGLDQLVDGITNAIGNDTLKLSNSTVSEAYIGQPIQASKRDILTLIYGYRGD</sequence>
<reference evidence="2 3" key="1">
    <citation type="journal article" date="2010" name="Stand. Genomic Sci.">
        <title>Complete genome sequence of Spirosoma linguale type strain (1).</title>
        <authorList>
            <person name="Lail K."/>
            <person name="Sikorski J."/>
            <person name="Saunders E."/>
            <person name="Lapidus A."/>
            <person name="Glavina Del Rio T."/>
            <person name="Copeland A."/>
            <person name="Tice H."/>
            <person name="Cheng J.-F."/>
            <person name="Lucas S."/>
            <person name="Nolan M."/>
            <person name="Bruce D."/>
            <person name="Goodwin L."/>
            <person name="Pitluck S."/>
            <person name="Ivanova N."/>
            <person name="Mavromatis K."/>
            <person name="Ovchinnikova G."/>
            <person name="Pati A."/>
            <person name="Chen A."/>
            <person name="Palaniappan K."/>
            <person name="Land M."/>
            <person name="Hauser L."/>
            <person name="Chang Y.-J."/>
            <person name="Jeffries C.D."/>
            <person name="Chain P."/>
            <person name="Brettin T."/>
            <person name="Detter J.C."/>
            <person name="Schuetze A."/>
            <person name="Rohde M."/>
            <person name="Tindall B.J."/>
            <person name="Goeker M."/>
            <person name="Bristow J."/>
            <person name="Eisen J.A."/>
            <person name="Markowitz V."/>
            <person name="Hugenholtz P."/>
            <person name="Kyrpides N.C."/>
            <person name="Klenk H.-P."/>
            <person name="Chen F."/>
        </authorList>
    </citation>
    <scope>NUCLEOTIDE SEQUENCE [LARGE SCALE GENOMIC DNA]</scope>
    <source>
        <strain evidence="3">ATCC 33905 / DSM 74 / LMG 10896 / Claus 1</strain>
    </source>
</reference>
<keyword evidence="2" id="KW-0614">Plasmid</keyword>
<name>D2QUZ8_SPILD</name>
<gene>
    <name evidence="2" type="ordered locus">Slin_6673</name>
</gene>
<keyword evidence="1" id="KW-0812">Transmembrane</keyword>
<dbReference type="AlphaFoldDB" id="D2QUZ8"/>
<keyword evidence="1" id="KW-0472">Membrane</keyword>
<accession>D2QUZ8</accession>
<dbReference type="EMBL" id="CP001770">
    <property type="protein sequence ID" value="ADB42630.1"/>
    <property type="molecule type" value="Genomic_DNA"/>
</dbReference>
<keyword evidence="1" id="KW-1133">Transmembrane helix</keyword>
<dbReference type="RefSeq" id="WP_012931112.1">
    <property type="nucleotide sequence ID" value="NC_013731.1"/>
</dbReference>
<feature type="transmembrane region" description="Helical" evidence="1">
    <location>
        <begin position="25"/>
        <end position="44"/>
    </location>
</feature>
<dbReference type="HOGENOM" id="CLU_1353917_0_0_10"/>
<geneLocation type="plasmid" evidence="2 3">
    <name>pSLIN01</name>
</geneLocation>